<feature type="region of interest" description="Disordered" evidence="5">
    <location>
        <begin position="474"/>
        <end position="510"/>
    </location>
</feature>
<evidence type="ECO:0000256" key="2">
    <source>
        <dbReference type="ARBA" id="ARBA00022692"/>
    </source>
</evidence>
<dbReference type="InterPro" id="IPR036259">
    <property type="entry name" value="MFS_trans_sf"/>
</dbReference>
<dbReference type="GO" id="GO:0016020">
    <property type="term" value="C:membrane"/>
    <property type="evidence" value="ECO:0007669"/>
    <property type="project" value="UniProtKB-SubCell"/>
</dbReference>
<evidence type="ECO:0000256" key="3">
    <source>
        <dbReference type="ARBA" id="ARBA00022989"/>
    </source>
</evidence>
<sequence length="521" mass="58925">MEAAESLLQGFVVSDEPGQVQENVYVILGHGNYQRHVLLCGTLSMFVMFLNTHAHKLVGNTVDHWCRPPDDLRQLGAAEWRNKAIPVQPDGTFNRCTVNDPPMPVRMRPFLTAEHCQLRMHWVPFYVSNESVQKAFEDFGHVTDVTREQWNCPGFEDIESTTRLVRMVLKEGFSINDLPHMFKFYGGTGLTVSGSAHSIVMLLYILLYEVTGSERRFVFVLIDTALPFTLVPRMVEALSWLRPHWFLVQVFILVPTGLLASCCYLLEESPVWLLATWRLQEAEQLMLAAARQNGVNQTRARNSYRLLREQLAKVQAEASSCGFNSRLRVAHFHTRVVTVALSWFTLTLVLYSFTLRPAEPPNEILELVHMCLQALCYVLIYRYMHLRGHLSGLLVGFGLLGASMILQAVFAYGAQEHAARLSEMVVHCASYCAVSLIYGYTAEVYPTWLPEVVVVQQPKTKALKALSVEERKEAIKASLTPQRHRRAGSGHSTPRLSQTSPSQSPYSSLAPSFIRMSPHLY</sequence>
<accession>A0AAQ4FPA0</accession>
<name>A0AAQ4FPA0_AMBAM</name>
<dbReference type="AlphaFoldDB" id="A0AAQ4FPA0"/>
<feature type="compositionally biased region" description="Low complexity" evidence="5">
    <location>
        <begin position="496"/>
        <end position="510"/>
    </location>
</feature>
<keyword evidence="3 6" id="KW-1133">Transmembrane helix</keyword>
<feature type="transmembrane region" description="Helical" evidence="6">
    <location>
        <begin position="217"/>
        <end position="235"/>
    </location>
</feature>
<keyword evidence="2 6" id="KW-0812">Transmembrane</keyword>
<comment type="caution">
    <text evidence="7">The sequence shown here is derived from an EMBL/GenBank/DDBJ whole genome shotgun (WGS) entry which is preliminary data.</text>
</comment>
<evidence type="ECO:0000256" key="4">
    <source>
        <dbReference type="ARBA" id="ARBA00023136"/>
    </source>
</evidence>
<keyword evidence="4 6" id="KW-0472">Membrane</keyword>
<evidence type="ECO:0000313" key="8">
    <source>
        <dbReference type="Proteomes" id="UP001321473"/>
    </source>
</evidence>
<feature type="transmembrane region" description="Helical" evidence="6">
    <location>
        <begin position="367"/>
        <end position="384"/>
    </location>
</feature>
<comment type="subcellular location">
    <subcellularLocation>
        <location evidence="1">Membrane</location>
        <topology evidence="1">Multi-pass membrane protein</topology>
    </subcellularLocation>
</comment>
<proteinExistence type="predicted"/>
<gene>
    <name evidence="7" type="ORF">V5799_021185</name>
</gene>
<dbReference type="EMBL" id="JARKHS020000215">
    <property type="protein sequence ID" value="KAK8789040.1"/>
    <property type="molecule type" value="Genomic_DNA"/>
</dbReference>
<dbReference type="Gene3D" id="1.20.1250.20">
    <property type="entry name" value="MFS general substrate transporter like domains"/>
    <property type="match status" value="1"/>
</dbReference>
<evidence type="ECO:0000313" key="7">
    <source>
        <dbReference type="EMBL" id="KAK8789040.1"/>
    </source>
</evidence>
<feature type="transmembrane region" description="Helical" evidence="6">
    <location>
        <begin position="247"/>
        <end position="266"/>
    </location>
</feature>
<evidence type="ECO:0000256" key="5">
    <source>
        <dbReference type="SAM" id="MobiDB-lite"/>
    </source>
</evidence>
<dbReference type="PANTHER" id="PTHR24064">
    <property type="entry name" value="SOLUTE CARRIER FAMILY 22 MEMBER"/>
    <property type="match status" value="1"/>
</dbReference>
<evidence type="ECO:0008006" key="9">
    <source>
        <dbReference type="Google" id="ProtNLM"/>
    </source>
</evidence>
<keyword evidence="8" id="KW-1185">Reference proteome</keyword>
<feature type="transmembrane region" description="Helical" evidence="6">
    <location>
        <begin position="184"/>
        <end position="205"/>
    </location>
</feature>
<evidence type="ECO:0000256" key="6">
    <source>
        <dbReference type="SAM" id="Phobius"/>
    </source>
</evidence>
<reference evidence="7 8" key="1">
    <citation type="journal article" date="2023" name="Arcadia Sci">
        <title>De novo assembly of a long-read Amblyomma americanum tick genome.</title>
        <authorList>
            <person name="Chou S."/>
            <person name="Poskanzer K.E."/>
            <person name="Rollins M."/>
            <person name="Thuy-Boun P.S."/>
        </authorList>
    </citation>
    <scope>NUCLEOTIDE SEQUENCE [LARGE SCALE GENOMIC DNA]</scope>
    <source>
        <strain evidence="7">F_SG_1</strain>
        <tissue evidence="7">Salivary glands</tissue>
    </source>
</reference>
<evidence type="ECO:0000256" key="1">
    <source>
        <dbReference type="ARBA" id="ARBA00004141"/>
    </source>
</evidence>
<feature type="transmembrane region" description="Helical" evidence="6">
    <location>
        <begin position="391"/>
        <end position="414"/>
    </location>
</feature>
<feature type="transmembrane region" description="Helical" evidence="6">
    <location>
        <begin position="336"/>
        <end position="355"/>
    </location>
</feature>
<protein>
    <recommendedName>
        <fullName evidence="9">Organic cation/carnitine transporter</fullName>
    </recommendedName>
</protein>
<organism evidence="7 8">
    <name type="scientific">Amblyomma americanum</name>
    <name type="common">Lone star tick</name>
    <dbReference type="NCBI Taxonomy" id="6943"/>
    <lineage>
        <taxon>Eukaryota</taxon>
        <taxon>Metazoa</taxon>
        <taxon>Ecdysozoa</taxon>
        <taxon>Arthropoda</taxon>
        <taxon>Chelicerata</taxon>
        <taxon>Arachnida</taxon>
        <taxon>Acari</taxon>
        <taxon>Parasitiformes</taxon>
        <taxon>Ixodida</taxon>
        <taxon>Ixodoidea</taxon>
        <taxon>Ixodidae</taxon>
        <taxon>Amblyomminae</taxon>
        <taxon>Amblyomma</taxon>
    </lineage>
</organism>
<dbReference type="Proteomes" id="UP001321473">
    <property type="component" value="Unassembled WGS sequence"/>
</dbReference>